<dbReference type="AlphaFoldDB" id="A0A0M7BB00"/>
<sequence length="67" mass="7469">MTDKKSDEFNMSMRKFLKQVGVTSQQEIEKAARESGHEGPFHAKVVLTIDGLDLEHVVTGTINGRPE</sequence>
<dbReference type="InterPro" id="IPR045471">
    <property type="entry name" value="DUF6494"/>
</dbReference>
<accession>A0A0M7BB00</accession>
<evidence type="ECO:0000313" key="1">
    <source>
        <dbReference type="EMBL" id="CUH38994.1"/>
    </source>
</evidence>
<dbReference type="EMBL" id="CYPR01000106">
    <property type="protein sequence ID" value="CUH38994.1"/>
    <property type="molecule type" value="Genomic_DNA"/>
</dbReference>
<protein>
    <submittedName>
        <fullName evidence="1">Uncharacterized protein</fullName>
    </submittedName>
</protein>
<dbReference type="OrthoDB" id="7363684at2"/>
<reference evidence="1 2" key="1">
    <citation type="submission" date="2015-09" db="EMBL/GenBank/DDBJ databases">
        <authorList>
            <person name="Jackson K.R."/>
            <person name="Lunt B.L."/>
            <person name="Fisher J.N.B."/>
            <person name="Gardner A.V."/>
            <person name="Bailey M.E."/>
            <person name="Deus L.M."/>
            <person name="Earl A.S."/>
            <person name="Gibby P.D."/>
            <person name="Hartmann K.A."/>
            <person name="Liu J.E."/>
            <person name="Manci A.M."/>
            <person name="Nielsen D.A."/>
            <person name="Solomon M.B."/>
            <person name="Breakwell D.P."/>
            <person name="Burnett S.H."/>
            <person name="Grose J.H."/>
        </authorList>
    </citation>
    <scope>NUCLEOTIDE SEQUENCE [LARGE SCALE GENOMIC DNA]</scope>
    <source>
        <strain evidence="1 2">CECT 7799</strain>
    </source>
</reference>
<dbReference type="Proteomes" id="UP000049455">
    <property type="component" value="Unassembled WGS sequence"/>
</dbReference>
<dbReference type="STRING" id="313367.JSE7799_01713"/>
<gene>
    <name evidence="1" type="ORF">JSE7799_01713</name>
</gene>
<keyword evidence="2" id="KW-1185">Reference proteome</keyword>
<proteinExistence type="predicted"/>
<dbReference type="Pfam" id="PF20104">
    <property type="entry name" value="DUF6494"/>
    <property type="match status" value="1"/>
</dbReference>
<dbReference type="RefSeq" id="WP_055663240.1">
    <property type="nucleotide sequence ID" value="NZ_CYPR01000106.1"/>
</dbReference>
<organism evidence="1 2">
    <name type="scientific">Jannaschia seosinensis</name>
    <dbReference type="NCBI Taxonomy" id="313367"/>
    <lineage>
        <taxon>Bacteria</taxon>
        <taxon>Pseudomonadati</taxon>
        <taxon>Pseudomonadota</taxon>
        <taxon>Alphaproteobacteria</taxon>
        <taxon>Rhodobacterales</taxon>
        <taxon>Roseobacteraceae</taxon>
        <taxon>Jannaschia</taxon>
    </lineage>
</organism>
<evidence type="ECO:0000313" key="2">
    <source>
        <dbReference type="Proteomes" id="UP000049455"/>
    </source>
</evidence>
<name>A0A0M7BB00_9RHOB</name>